<dbReference type="PANTHER" id="PTHR38107">
    <property type="match status" value="1"/>
</dbReference>
<name>A0A202B534_CHRVL</name>
<dbReference type="EC" id="3.2.1.17" evidence="6"/>
<evidence type="ECO:0000256" key="1">
    <source>
        <dbReference type="ARBA" id="ARBA00000632"/>
    </source>
</evidence>
<accession>A0A202B534</accession>
<dbReference type="PANTHER" id="PTHR38107:SF3">
    <property type="entry name" value="LYSOZYME RRRD-RELATED"/>
    <property type="match status" value="1"/>
</dbReference>
<evidence type="ECO:0000313" key="8">
    <source>
        <dbReference type="Proteomes" id="UP000196342"/>
    </source>
</evidence>
<dbReference type="SUPFAM" id="SSF53955">
    <property type="entry name" value="Lysozyme-like"/>
    <property type="match status" value="1"/>
</dbReference>
<dbReference type="InterPro" id="IPR023346">
    <property type="entry name" value="Lysozyme-like_dom_sf"/>
</dbReference>
<keyword evidence="8" id="KW-1185">Reference proteome</keyword>
<comment type="caution">
    <text evidence="7">The sequence shown here is derived from an EMBL/GenBank/DDBJ whole genome shotgun (WGS) entry which is preliminary data.</text>
</comment>
<dbReference type="InterPro" id="IPR002196">
    <property type="entry name" value="Glyco_hydro_24"/>
</dbReference>
<comment type="catalytic activity">
    <reaction evidence="1 6">
        <text>Hydrolysis of (1-&gt;4)-beta-linkages between N-acetylmuramic acid and N-acetyl-D-glucosamine residues in a peptidoglycan and between N-acetyl-D-glucosamine residues in chitodextrins.</text>
        <dbReference type="EC" id="3.2.1.17"/>
    </reaction>
</comment>
<keyword evidence="5 6" id="KW-0326">Glycosidase</keyword>
<keyword evidence="3 6" id="KW-0081">Bacteriolytic enzyme</keyword>
<proteinExistence type="inferred from homology"/>
<dbReference type="GO" id="GO:0031640">
    <property type="term" value="P:killing of cells of another organism"/>
    <property type="evidence" value="ECO:0007669"/>
    <property type="project" value="UniProtKB-KW"/>
</dbReference>
<evidence type="ECO:0000256" key="2">
    <source>
        <dbReference type="ARBA" id="ARBA00022529"/>
    </source>
</evidence>
<comment type="similarity">
    <text evidence="6">Belongs to the glycosyl hydrolase 24 family.</text>
</comment>
<protein>
    <recommendedName>
        <fullName evidence="6">Lysozyme</fullName>
        <ecNumber evidence="6">3.2.1.17</ecNumber>
    </recommendedName>
</protein>
<dbReference type="InterPro" id="IPR023347">
    <property type="entry name" value="Lysozyme_dom_sf"/>
</dbReference>
<dbReference type="EMBL" id="NHOO01000016">
    <property type="protein sequence ID" value="OVE46686.1"/>
    <property type="molecule type" value="Genomic_DNA"/>
</dbReference>
<keyword evidence="4 6" id="KW-0378">Hydrolase</keyword>
<dbReference type="AlphaFoldDB" id="A0A202B534"/>
<dbReference type="Pfam" id="PF00959">
    <property type="entry name" value="Phage_lysozyme"/>
    <property type="match status" value="1"/>
</dbReference>
<reference evidence="7 8" key="1">
    <citation type="submission" date="2017-05" db="EMBL/GenBank/DDBJ databases">
        <title>Chromobacterium violaceum GHPS1 isolated from Hydrocarbon polluted soil in French Guiana display an awesome secondary metabolite arsenal and a battery of drug and heavy-metal-resistance and detoxification of xenobiotics proteins.</title>
        <authorList>
            <person name="Belbahri L."/>
        </authorList>
    </citation>
    <scope>NUCLEOTIDE SEQUENCE [LARGE SCALE GENOMIC DNA]</scope>
    <source>
        <strain evidence="7 8">GHPS1</strain>
    </source>
</reference>
<dbReference type="RefSeq" id="WP_087698457.1">
    <property type="nucleotide sequence ID" value="NZ_NHOO01000016.1"/>
</dbReference>
<dbReference type="GO" id="GO:0003796">
    <property type="term" value="F:lysozyme activity"/>
    <property type="evidence" value="ECO:0007669"/>
    <property type="project" value="UniProtKB-EC"/>
</dbReference>
<dbReference type="GO" id="GO:0016998">
    <property type="term" value="P:cell wall macromolecule catabolic process"/>
    <property type="evidence" value="ECO:0007669"/>
    <property type="project" value="InterPro"/>
</dbReference>
<dbReference type="Gene3D" id="1.10.530.40">
    <property type="match status" value="1"/>
</dbReference>
<evidence type="ECO:0000256" key="5">
    <source>
        <dbReference type="ARBA" id="ARBA00023295"/>
    </source>
</evidence>
<dbReference type="GO" id="GO:0009253">
    <property type="term" value="P:peptidoglycan catabolic process"/>
    <property type="evidence" value="ECO:0007669"/>
    <property type="project" value="InterPro"/>
</dbReference>
<dbReference type="InterPro" id="IPR034690">
    <property type="entry name" value="Endolysin_T4_type"/>
</dbReference>
<dbReference type="GO" id="GO:0042742">
    <property type="term" value="P:defense response to bacterium"/>
    <property type="evidence" value="ECO:0007669"/>
    <property type="project" value="UniProtKB-KW"/>
</dbReference>
<dbReference type="CDD" id="cd16901">
    <property type="entry name" value="lyz_P1"/>
    <property type="match status" value="1"/>
</dbReference>
<sequence>MGTRKAIASLALSAAALVGIVLHEDYRDTAYIPAKGDVPTIGFGTTAGVKMGDRITPPAALQRALTDIQKFEGALHQCVHVPLHQYEYDAYVSFAYNVGAGAFCASTLVKKLNASDYPGACAELLRWTRAGGRELPGLLARRRDEYRQCMGQ</sequence>
<dbReference type="InterPro" id="IPR051018">
    <property type="entry name" value="Bacteriophage_GH24"/>
</dbReference>
<evidence type="ECO:0000313" key="7">
    <source>
        <dbReference type="EMBL" id="OVE46686.1"/>
    </source>
</evidence>
<dbReference type="Proteomes" id="UP000196342">
    <property type="component" value="Unassembled WGS sequence"/>
</dbReference>
<evidence type="ECO:0000256" key="4">
    <source>
        <dbReference type="ARBA" id="ARBA00022801"/>
    </source>
</evidence>
<gene>
    <name evidence="7" type="ORF">CBW21_17470</name>
</gene>
<dbReference type="HAMAP" id="MF_04110">
    <property type="entry name" value="ENDOLYSIN_T4"/>
    <property type="match status" value="1"/>
</dbReference>
<evidence type="ECO:0000256" key="3">
    <source>
        <dbReference type="ARBA" id="ARBA00022638"/>
    </source>
</evidence>
<organism evidence="7 8">
    <name type="scientific">Chromobacterium violaceum</name>
    <dbReference type="NCBI Taxonomy" id="536"/>
    <lineage>
        <taxon>Bacteria</taxon>
        <taxon>Pseudomonadati</taxon>
        <taxon>Pseudomonadota</taxon>
        <taxon>Betaproteobacteria</taxon>
        <taxon>Neisseriales</taxon>
        <taxon>Chromobacteriaceae</taxon>
        <taxon>Chromobacterium</taxon>
    </lineage>
</organism>
<keyword evidence="2 6" id="KW-0929">Antimicrobial</keyword>
<evidence type="ECO:0000256" key="6">
    <source>
        <dbReference type="RuleBase" id="RU003788"/>
    </source>
</evidence>